<evidence type="ECO:0000256" key="1">
    <source>
        <dbReference type="ARBA" id="ARBA00001933"/>
    </source>
</evidence>
<evidence type="ECO:0000313" key="5">
    <source>
        <dbReference type="EMBL" id="CDQ23483.1"/>
    </source>
</evidence>
<dbReference type="Proteomes" id="UP000028868">
    <property type="component" value="Unassembled WGS sequence"/>
</dbReference>
<reference evidence="5 6" key="2">
    <citation type="submission" date="2014-05" db="EMBL/GenBank/DDBJ databases">
        <title>Draft genome sequence of Halobacillus karajensis HK-03.</title>
        <authorList>
            <person name="Khelaifia S."/>
            <person name="Croce O."/>
            <person name="Lagier J.C."/>
            <person name="Raoult D."/>
        </authorList>
    </citation>
    <scope>NUCLEOTIDE SEQUENCE [LARGE SCALE GENOMIC DNA]</scope>
    <source>
        <strain evidence="5 6">HD-03</strain>
    </source>
</reference>
<feature type="domain" description="Aromatic amino acid beta-eliminating lyase/threonine aldolase" evidence="4">
    <location>
        <begin position="3"/>
        <end position="127"/>
    </location>
</feature>
<dbReference type="GO" id="GO:0006545">
    <property type="term" value="P:glycine biosynthetic process"/>
    <property type="evidence" value="ECO:0007669"/>
    <property type="project" value="TreeGrafter"/>
</dbReference>
<dbReference type="Pfam" id="PF01212">
    <property type="entry name" value="Beta_elim_lyase"/>
    <property type="match status" value="1"/>
</dbReference>
<evidence type="ECO:0000313" key="6">
    <source>
        <dbReference type="Proteomes" id="UP000028868"/>
    </source>
</evidence>
<dbReference type="SUPFAM" id="SSF53383">
    <property type="entry name" value="PLP-dependent transferases"/>
    <property type="match status" value="1"/>
</dbReference>
<dbReference type="InterPro" id="IPR001597">
    <property type="entry name" value="ArAA_b-elim_lyase/Thr_aldolase"/>
</dbReference>
<proteinExistence type="inferred from homology"/>
<name>A0A059NXK9_9BACI</name>
<reference evidence="6" key="1">
    <citation type="submission" date="2014-03" db="EMBL/GenBank/DDBJ databases">
        <authorList>
            <person name="Urmite Genomes U."/>
        </authorList>
    </citation>
    <scope>NUCLEOTIDE SEQUENCE [LARGE SCALE GENOMIC DNA]</scope>
    <source>
        <strain evidence="6">HD-03</strain>
    </source>
</reference>
<dbReference type="GO" id="GO:0008732">
    <property type="term" value="F:L-allo-threonine aldolase activity"/>
    <property type="evidence" value="ECO:0007669"/>
    <property type="project" value="TreeGrafter"/>
</dbReference>
<keyword evidence="6" id="KW-1185">Reference proteome</keyword>
<dbReference type="GO" id="GO:0005829">
    <property type="term" value="C:cytosol"/>
    <property type="evidence" value="ECO:0007669"/>
    <property type="project" value="TreeGrafter"/>
</dbReference>
<dbReference type="InterPro" id="IPR015424">
    <property type="entry name" value="PyrdxlP-dep_Trfase"/>
</dbReference>
<dbReference type="Gene3D" id="3.40.640.10">
    <property type="entry name" value="Type I PLP-dependent aspartate aminotransferase-like (Major domain)"/>
    <property type="match status" value="1"/>
</dbReference>
<evidence type="ECO:0000256" key="2">
    <source>
        <dbReference type="ARBA" id="ARBA00006966"/>
    </source>
</evidence>
<sequence>MIDLRSDTVTKPTMVMRQAALEADVGDDVYEEDPTVKKLEEKAAEMLGKEAALFVTSGTQGNQVAILTHCRPGEEVLLETNAHLFLYEGASMSALAGVQPRTIQGNRGVMDPEDVRAAIRSHSSGQHSFS</sequence>
<comment type="caution">
    <text evidence="5">The sequence shown here is derived from an EMBL/GenBank/DDBJ whole genome shotgun (WGS) entry which is preliminary data.</text>
</comment>
<comment type="cofactor">
    <cofactor evidence="1">
        <name>pyridoxal 5'-phosphate</name>
        <dbReference type="ChEBI" id="CHEBI:597326"/>
    </cofactor>
</comment>
<evidence type="ECO:0000259" key="4">
    <source>
        <dbReference type="Pfam" id="PF01212"/>
    </source>
</evidence>
<dbReference type="EMBL" id="CCDI010000001">
    <property type="protein sequence ID" value="CDQ23483.1"/>
    <property type="molecule type" value="Genomic_DNA"/>
</dbReference>
<dbReference type="GO" id="GO:0006567">
    <property type="term" value="P:L-threonine catabolic process"/>
    <property type="evidence" value="ECO:0007669"/>
    <property type="project" value="TreeGrafter"/>
</dbReference>
<keyword evidence="3" id="KW-0663">Pyridoxal phosphate</keyword>
<dbReference type="PANTHER" id="PTHR48097:SF9">
    <property type="entry name" value="L-THREONINE ALDOLASE"/>
    <property type="match status" value="1"/>
</dbReference>
<gene>
    <name evidence="5" type="primary">ltaA_2</name>
    <name evidence="5" type="ORF">BN983_01711</name>
</gene>
<comment type="similarity">
    <text evidence="2">Belongs to the threonine aldolase family.</text>
</comment>
<organism evidence="5 6">
    <name type="scientific">Halobacillus karajensis</name>
    <dbReference type="NCBI Taxonomy" id="195088"/>
    <lineage>
        <taxon>Bacteria</taxon>
        <taxon>Bacillati</taxon>
        <taxon>Bacillota</taxon>
        <taxon>Bacilli</taxon>
        <taxon>Bacillales</taxon>
        <taxon>Bacillaceae</taxon>
        <taxon>Halobacillus</taxon>
    </lineage>
</organism>
<dbReference type="PANTHER" id="PTHR48097">
    <property type="entry name" value="L-THREONINE ALDOLASE-RELATED"/>
    <property type="match status" value="1"/>
</dbReference>
<dbReference type="AlphaFoldDB" id="A0A059NXK9"/>
<accession>A0A059NXK9</accession>
<evidence type="ECO:0000256" key="3">
    <source>
        <dbReference type="ARBA" id="ARBA00022898"/>
    </source>
</evidence>
<dbReference type="InterPro" id="IPR015421">
    <property type="entry name" value="PyrdxlP-dep_Trfase_major"/>
</dbReference>
<protein>
    <submittedName>
        <fullName evidence="5">L-allo-threonine aldolase</fullName>
    </submittedName>
</protein>